<evidence type="ECO:0000256" key="1">
    <source>
        <dbReference type="SAM" id="MobiDB-lite"/>
    </source>
</evidence>
<gene>
    <name evidence="2" type="ORF">BDV23DRAFT_179838</name>
</gene>
<sequence length="130" mass="15136">MDKFDNKIDNSEIILLNSKIAFVSQPILPLQMFYKLKEQKHWSKVKYLVKYYHLEEKRVSKTRLPLSDLIRTVSEAQREADANDPSEVHTVLHWEVDSEKFKQTLGPRLGGNERQVSSTEKESVKGPHNT</sequence>
<dbReference type="OrthoDB" id="4510327at2759"/>
<feature type="compositionally biased region" description="Basic and acidic residues" evidence="1">
    <location>
        <begin position="119"/>
        <end position="130"/>
    </location>
</feature>
<protein>
    <submittedName>
        <fullName evidence="2">Uncharacterized protein</fullName>
    </submittedName>
</protein>
<evidence type="ECO:0000313" key="2">
    <source>
        <dbReference type="EMBL" id="KAE8394357.1"/>
    </source>
</evidence>
<accession>A0A5N7CKK8</accession>
<proteinExistence type="predicted"/>
<dbReference type="Proteomes" id="UP000326877">
    <property type="component" value="Unassembled WGS sequence"/>
</dbReference>
<name>A0A5N7CKK8_PETAA</name>
<organism evidence="2">
    <name type="scientific">Petromyces alliaceus</name>
    <name type="common">Aspergillus alliaceus</name>
    <dbReference type="NCBI Taxonomy" id="209559"/>
    <lineage>
        <taxon>Eukaryota</taxon>
        <taxon>Fungi</taxon>
        <taxon>Dikarya</taxon>
        <taxon>Ascomycota</taxon>
        <taxon>Pezizomycotina</taxon>
        <taxon>Eurotiomycetes</taxon>
        <taxon>Eurotiomycetidae</taxon>
        <taxon>Eurotiales</taxon>
        <taxon>Aspergillaceae</taxon>
        <taxon>Aspergillus</taxon>
        <taxon>Aspergillus subgen. Circumdati</taxon>
    </lineage>
</organism>
<dbReference type="EMBL" id="ML735224">
    <property type="protein sequence ID" value="KAE8394357.1"/>
    <property type="molecule type" value="Genomic_DNA"/>
</dbReference>
<dbReference type="AlphaFoldDB" id="A0A5N7CKK8"/>
<reference evidence="2" key="1">
    <citation type="submission" date="2019-04" db="EMBL/GenBank/DDBJ databases">
        <title>Friends and foes A comparative genomics studyof 23 Aspergillus species from section Flavi.</title>
        <authorList>
            <consortium name="DOE Joint Genome Institute"/>
            <person name="Kjaerbolling I."/>
            <person name="Vesth T."/>
            <person name="Frisvad J.C."/>
            <person name="Nybo J.L."/>
            <person name="Theobald S."/>
            <person name="Kildgaard S."/>
            <person name="Isbrandt T."/>
            <person name="Kuo A."/>
            <person name="Sato A."/>
            <person name="Lyhne E.K."/>
            <person name="Kogle M.E."/>
            <person name="Wiebenga A."/>
            <person name="Kun R.S."/>
            <person name="Lubbers R.J."/>
            <person name="Makela M.R."/>
            <person name="Barry K."/>
            <person name="Chovatia M."/>
            <person name="Clum A."/>
            <person name="Daum C."/>
            <person name="Haridas S."/>
            <person name="He G."/>
            <person name="LaButti K."/>
            <person name="Lipzen A."/>
            <person name="Mondo S."/>
            <person name="Riley R."/>
            <person name="Salamov A."/>
            <person name="Simmons B.A."/>
            <person name="Magnuson J.K."/>
            <person name="Henrissat B."/>
            <person name="Mortensen U.H."/>
            <person name="Larsen T.O."/>
            <person name="Devries R.P."/>
            <person name="Grigoriev I.V."/>
            <person name="Machida M."/>
            <person name="Baker S.E."/>
            <person name="Andersen M.R."/>
        </authorList>
    </citation>
    <scope>NUCLEOTIDE SEQUENCE [LARGE SCALE GENOMIC DNA]</scope>
    <source>
        <strain evidence="2">IBT 14317</strain>
    </source>
</reference>
<feature type="region of interest" description="Disordered" evidence="1">
    <location>
        <begin position="104"/>
        <end position="130"/>
    </location>
</feature>